<evidence type="ECO:0000313" key="16">
    <source>
        <dbReference type="EMBL" id="KWW10959.1"/>
    </source>
</evidence>
<dbReference type="Proteomes" id="UP000064189">
    <property type="component" value="Unassembled WGS sequence"/>
</dbReference>
<evidence type="ECO:0000256" key="6">
    <source>
        <dbReference type="ARBA" id="ARBA00022695"/>
    </source>
</evidence>
<dbReference type="GO" id="GO:0009398">
    <property type="term" value="P:FMN biosynthetic process"/>
    <property type="evidence" value="ECO:0007669"/>
    <property type="project" value="UniProtKB-UniRule"/>
</dbReference>
<dbReference type="NCBIfam" id="TIGR00125">
    <property type="entry name" value="cyt_tran_rel"/>
    <property type="match status" value="1"/>
</dbReference>
<evidence type="ECO:0000256" key="8">
    <source>
        <dbReference type="ARBA" id="ARBA00022777"/>
    </source>
</evidence>
<evidence type="ECO:0000256" key="1">
    <source>
        <dbReference type="ARBA" id="ARBA00004726"/>
    </source>
</evidence>
<reference evidence="16 17" key="1">
    <citation type="submission" date="2015-11" db="EMBL/GenBank/DDBJ databases">
        <title>Genome Sequence of Bacillus simplex strain VanAntwerpen2.</title>
        <authorList>
            <person name="Couger M.B."/>
        </authorList>
    </citation>
    <scope>NUCLEOTIDE SEQUENCE [LARGE SCALE GENOMIC DNA]</scope>
    <source>
        <strain evidence="16 17">VanAntwerpen02</strain>
    </source>
</reference>
<name>A0A109MRT4_9BACI</name>
<feature type="domain" description="Riboflavin kinase" evidence="15">
    <location>
        <begin position="185"/>
        <end position="312"/>
    </location>
</feature>
<dbReference type="AlphaFoldDB" id="A0A109MRT4"/>
<comment type="caution">
    <text evidence="16">The sequence shown here is derived from an EMBL/GenBank/DDBJ whole genome shotgun (WGS) entry which is preliminary data.</text>
</comment>
<dbReference type="GO" id="GO:0003919">
    <property type="term" value="F:FMN adenylyltransferase activity"/>
    <property type="evidence" value="ECO:0007669"/>
    <property type="project" value="UniProtKB-UniRule"/>
</dbReference>
<dbReference type="UniPathway" id="UPA00277">
    <property type="reaction ID" value="UER00407"/>
</dbReference>
<dbReference type="GO" id="GO:0006747">
    <property type="term" value="P:FAD biosynthetic process"/>
    <property type="evidence" value="ECO:0007669"/>
    <property type="project" value="UniProtKB-UniRule"/>
</dbReference>
<evidence type="ECO:0000256" key="10">
    <source>
        <dbReference type="ARBA" id="ARBA00022840"/>
    </source>
</evidence>
<dbReference type="InterPro" id="IPR014729">
    <property type="entry name" value="Rossmann-like_a/b/a_fold"/>
</dbReference>
<dbReference type="GO" id="GO:0009231">
    <property type="term" value="P:riboflavin biosynthetic process"/>
    <property type="evidence" value="ECO:0007669"/>
    <property type="project" value="InterPro"/>
</dbReference>
<dbReference type="UniPathway" id="UPA00276">
    <property type="reaction ID" value="UER00406"/>
</dbReference>
<protein>
    <recommendedName>
        <fullName evidence="14">Riboflavin biosynthesis protein</fullName>
    </recommendedName>
    <domain>
        <recommendedName>
            <fullName evidence="14">Riboflavin kinase</fullName>
            <ecNumber evidence="14">2.7.1.26</ecNumber>
        </recommendedName>
        <alternativeName>
            <fullName evidence="14">Flavokinase</fullName>
        </alternativeName>
    </domain>
    <domain>
        <recommendedName>
            <fullName evidence="14">FMN adenylyltransferase</fullName>
            <ecNumber evidence="14">2.7.7.2</ecNumber>
        </recommendedName>
        <alternativeName>
            <fullName evidence="14">FAD pyrophosphorylase</fullName>
        </alternativeName>
        <alternativeName>
            <fullName evidence="14">FAD synthase</fullName>
        </alternativeName>
    </domain>
</protein>
<dbReference type="EC" id="2.7.7.2" evidence="14"/>
<dbReference type="Gene3D" id="3.40.50.620">
    <property type="entry name" value="HUPs"/>
    <property type="match status" value="1"/>
</dbReference>
<sequence>MKVIAIEHPHQFNSDDFPELVMALGFFDGIHKGHQIVIQTAKQKADEMNLKSAVMTFDPHPSAVLGRKTENIRYITPLEDKVAIIESMEIDYLFIVHFSKEFASVLPERFVDEYIVGLNVRHVVAGFDYSYGRYGQGSMEDLPVYAQGRFSQTVVAKQTLEDEKVSSTRIRETLGNGDFIDFYHLAGRRFITKGHVVHGEKRGRKLGFPTANIEVSDDYIFPASGVYAVRINIGGKWYHGVCNVGYKPTFHEEKPKYPTVEVHALEFSGDIYGSQVSVEWHVRLRSEQKFSGLESLVAQIEADKENAIAYFAELEHK</sequence>
<gene>
    <name evidence="16" type="ORF">AS888_11140</name>
</gene>
<dbReference type="PIRSF" id="PIRSF004491">
    <property type="entry name" value="FAD_Synth"/>
    <property type="match status" value="1"/>
</dbReference>
<dbReference type="EMBL" id="LNNH01000059">
    <property type="protein sequence ID" value="KWW10959.1"/>
    <property type="molecule type" value="Genomic_DNA"/>
</dbReference>
<dbReference type="InterPro" id="IPR015864">
    <property type="entry name" value="FAD_synthase"/>
</dbReference>
<dbReference type="GO" id="GO:0008531">
    <property type="term" value="F:riboflavin kinase activity"/>
    <property type="evidence" value="ECO:0007669"/>
    <property type="project" value="UniProtKB-UniRule"/>
</dbReference>
<comment type="catalytic activity">
    <reaction evidence="13 14">
        <text>FMN + ATP + H(+) = FAD + diphosphate</text>
        <dbReference type="Rhea" id="RHEA:17237"/>
        <dbReference type="ChEBI" id="CHEBI:15378"/>
        <dbReference type="ChEBI" id="CHEBI:30616"/>
        <dbReference type="ChEBI" id="CHEBI:33019"/>
        <dbReference type="ChEBI" id="CHEBI:57692"/>
        <dbReference type="ChEBI" id="CHEBI:58210"/>
        <dbReference type="EC" id="2.7.7.2"/>
    </reaction>
</comment>
<keyword evidence="8 14" id="KW-0418">Kinase</keyword>
<evidence type="ECO:0000256" key="5">
    <source>
        <dbReference type="ARBA" id="ARBA00022679"/>
    </source>
</evidence>
<dbReference type="InterPro" id="IPR023465">
    <property type="entry name" value="Riboflavin_kinase_dom_sf"/>
</dbReference>
<comment type="catalytic activity">
    <reaction evidence="12 14">
        <text>riboflavin + ATP = FMN + ADP + H(+)</text>
        <dbReference type="Rhea" id="RHEA:14357"/>
        <dbReference type="ChEBI" id="CHEBI:15378"/>
        <dbReference type="ChEBI" id="CHEBI:30616"/>
        <dbReference type="ChEBI" id="CHEBI:57986"/>
        <dbReference type="ChEBI" id="CHEBI:58210"/>
        <dbReference type="ChEBI" id="CHEBI:456216"/>
        <dbReference type="EC" id="2.7.1.26"/>
    </reaction>
</comment>
<evidence type="ECO:0000256" key="7">
    <source>
        <dbReference type="ARBA" id="ARBA00022741"/>
    </source>
</evidence>
<keyword evidence="4 14" id="KW-0288">FMN</keyword>
<dbReference type="NCBIfam" id="TIGR00083">
    <property type="entry name" value="ribF"/>
    <property type="match status" value="1"/>
</dbReference>
<keyword evidence="17" id="KW-1185">Reference proteome</keyword>
<dbReference type="InterPro" id="IPR004821">
    <property type="entry name" value="Cyt_trans-like"/>
</dbReference>
<organism evidence="16 17">
    <name type="scientific">Peribacillus simplex</name>
    <dbReference type="NCBI Taxonomy" id="1478"/>
    <lineage>
        <taxon>Bacteria</taxon>
        <taxon>Bacillati</taxon>
        <taxon>Bacillota</taxon>
        <taxon>Bacilli</taxon>
        <taxon>Bacillales</taxon>
        <taxon>Bacillaceae</taxon>
        <taxon>Peribacillus</taxon>
    </lineage>
</organism>
<comment type="pathway">
    <text evidence="2 14">Cofactor biosynthesis; FMN biosynthesis; FMN from riboflavin (ATP route): step 1/1.</text>
</comment>
<accession>A0A109MRT4</accession>
<dbReference type="Pfam" id="PF06574">
    <property type="entry name" value="FAD_syn"/>
    <property type="match status" value="1"/>
</dbReference>
<keyword evidence="11" id="KW-0511">Multifunctional enzyme</keyword>
<dbReference type="FunFam" id="2.40.30.30:FF:000004">
    <property type="entry name" value="Riboflavin biosynthesis protein"/>
    <property type="match status" value="1"/>
</dbReference>
<dbReference type="FunFam" id="3.40.50.620:FF:000021">
    <property type="entry name" value="Riboflavin biosynthesis protein"/>
    <property type="match status" value="1"/>
</dbReference>
<keyword evidence="10 14" id="KW-0067">ATP-binding</keyword>
<dbReference type="SUPFAM" id="SSF52374">
    <property type="entry name" value="Nucleotidylyl transferase"/>
    <property type="match status" value="1"/>
</dbReference>
<evidence type="ECO:0000259" key="15">
    <source>
        <dbReference type="SMART" id="SM00904"/>
    </source>
</evidence>
<dbReference type="NCBIfam" id="NF004161">
    <property type="entry name" value="PRK05627.1-4"/>
    <property type="match status" value="1"/>
</dbReference>
<keyword evidence="6 14" id="KW-0548">Nucleotidyltransferase</keyword>
<dbReference type="InterPro" id="IPR015865">
    <property type="entry name" value="Riboflavin_kinase_bac/euk"/>
</dbReference>
<evidence type="ECO:0000313" key="17">
    <source>
        <dbReference type="Proteomes" id="UP000064189"/>
    </source>
</evidence>
<dbReference type="SMART" id="SM00904">
    <property type="entry name" value="Flavokinase"/>
    <property type="match status" value="1"/>
</dbReference>
<dbReference type="PANTHER" id="PTHR22749:SF6">
    <property type="entry name" value="RIBOFLAVIN KINASE"/>
    <property type="match status" value="1"/>
</dbReference>
<dbReference type="InterPro" id="IPR023468">
    <property type="entry name" value="Riboflavin_kinase"/>
</dbReference>
<keyword evidence="5 14" id="KW-0808">Transferase</keyword>
<dbReference type="PANTHER" id="PTHR22749">
    <property type="entry name" value="RIBOFLAVIN KINASE/FMN ADENYLYLTRANSFERASE"/>
    <property type="match status" value="1"/>
</dbReference>
<dbReference type="Gene3D" id="2.40.30.30">
    <property type="entry name" value="Riboflavin kinase-like"/>
    <property type="match status" value="1"/>
</dbReference>
<evidence type="ECO:0000256" key="9">
    <source>
        <dbReference type="ARBA" id="ARBA00022827"/>
    </source>
</evidence>
<keyword evidence="7 14" id="KW-0547">Nucleotide-binding</keyword>
<dbReference type="Pfam" id="PF01687">
    <property type="entry name" value="Flavokinase"/>
    <property type="match status" value="1"/>
</dbReference>
<dbReference type="InterPro" id="IPR002606">
    <property type="entry name" value="Riboflavin_kinase_bac"/>
</dbReference>
<evidence type="ECO:0000256" key="3">
    <source>
        <dbReference type="ARBA" id="ARBA00022630"/>
    </source>
</evidence>
<dbReference type="NCBIfam" id="NF004162">
    <property type="entry name" value="PRK05627.1-5"/>
    <property type="match status" value="1"/>
</dbReference>
<evidence type="ECO:0000256" key="14">
    <source>
        <dbReference type="PIRNR" id="PIRNR004491"/>
    </source>
</evidence>
<dbReference type="RefSeq" id="WP_061144655.1">
    <property type="nucleotide sequence ID" value="NZ_LNNH01000059.1"/>
</dbReference>
<dbReference type="EC" id="2.7.1.26" evidence="14"/>
<dbReference type="SUPFAM" id="SSF82114">
    <property type="entry name" value="Riboflavin kinase-like"/>
    <property type="match status" value="1"/>
</dbReference>
<comment type="similarity">
    <text evidence="14">Belongs to the ribF family.</text>
</comment>
<evidence type="ECO:0000256" key="11">
    <source>
        <dbReference type="ARBA" id="ARBA00023268"/>
    </source>
</evidence>
<dbReference type="GO" id="GO:0005524">
    <property type="term" value="F:ATP binding"/>
    <property type="evidence" value="ECO:0007669"/>
    <property type="project" value="UniProtKB-UniRule"/>
</dbReference>
<proteinExistence type="inferred from homology"/>
<evidence type="ECO:0000256" key="12">
    <source>
        <dbReference type="ARBA" id="ARBA00047880"/>
    </source>
</evidence>
<comment type="pathway">
    <text evidence="1 14">Cofactor biosynthesis; FAD biosynthesis; FAD from FMN: step 1/1.</text>
</comment>
<evidence type="ECO:0000256" key="13">
    <source>
        <dbReference type="ARBA" id="ARBA00049494"/>
    </source>
</evidence>
<evidence type="ECO:0000256" key="2">
    <source>
        <dbReference type="ARBA" id="ARBA00005201"/>
    </source>
</evidence>
<dbReference type="CDD" id="cd02064">
    <property type="entry name" value="FAD_synthetase_N"/>
    <property type="match status" value="1"/>
</dbReference>
<keyword evidence="3 14" id="KW-0285">Flavoprotein</keyword>
<keyword evidence="9 14" id="KW-0274">FAD</keyword>
<evidence type="ECO:0000256" key="4">
    <source>
        <dbReference type="ARBA" id="ARBA00022643"/>
    </source>
</evidence>